<comment type="caution">
    <text evidence="12">The sequence shown here is derived from an EMBL/GenBank/DDBJ whole genome shotgun (WGS) entry which is preliminary data.</text>
</comment>
<dbReference type="EMBL" id="WOCE01000016">
    <property type="protein sequence ID" value="KAE9596799.1"/>
    <property type="molecule type" value="Genomic_DNA"/>
</dbReference>
<organism evidence="12 13">
    <name type="scientific">Lupinus albus</name>
    <name type="common">White lupine</name>
    <name type="synonym">Lupinus termis</name>
    <dbReference type="NCBI Taxonomy" id="3870"/>
    <lineage>
        <taxon>Eukaryota</taxon>
        <taxon>Viridiplantae</taxon>
        <taxon>Streptophyta</taxon>
        <taxon>Embryophyta</taxon>
        <taxon>Tracheophyta</taxon>
        <taxon>Spermatophyta</taxon>
        <taxon>Magnoliopsida</taxon>
        <taxon>eudicotyledons</taxon>
        <taxon>Gunneridae</taxon>
        <taxon>Pentapetalae</taxon>
        <taxon>rosids</taxon>
        <taxon>fabids</taxon>
        <taxon>Fabales</taxon>
        <taxon>Fabaceae</taxon>
        <taxon>Papilionoideae</taxon>
        <taxon>50 kb inversion clade</taxon>
        <taxon>genistoids sensu lato</taxon>
        <taxon>core genistoids</taxon>
        <taxon>Genisteae</taxon>
        <taxon>Lupinus</taxon>
    </lineage>
</organism>
<dbReference type="InterPro" id="IPR003591">
    <property type="entry name" value="Leu-rich_rpt_typical-subtyp"/>
</dbReference>
<dbReference type="OrthoDB" id="676979at2759"/>
<dbReference type="GO" id="GO:0005524">
    <property type="term" value="F:ATP binding"/>
    <property type="evidence" value="ECO:0007669"/>
    <property type="project" value="UniProtKB-KW"/>
</dbReference>
<evidence type="ECO:0000313" key="12">
    <source>
        <dbReference type="EMBL" id="KAE9596799.1"/>
    </source>
</evidence>
<comment type="subcellular location">
    <subcellularLocation>
        <location evidence="1">Membrane</location>
        <topology evidence="1">Single-pass type I membrane protein</topology>
    </subcellularLocation>
</comment>
<dbReference type="InterPro" id="IPR000719">
    <property type="entry name" value="Prot_kinase_dom"/>
</dbReference>
<keyword evidence="2" id="KW-0433">Leucine-rich repeat</keyword>
<dbReference type="Pfam" id="PF08263">
    <property type="entry name" value="LRRNT_2"/>
    <property type="match status" value="1"/>
</dbReference>
<dbReference type="InterPro" id="IPR001245">
    <property type="entry name" value="Ser-Thr/Tyr_kinase_cat_dom"/>
</dbReference>
<dbReference type="SMART" id="SM00369">
    <property type="entry name" value="LRR_TYP"/>
    <property type="match status" value="4"/>
</dbReference>
<dbReference type="Proteomes" id="UP000447434">
    <property type="component" value="Chromosome 16"/>
</dbReference>
<evidence type="ECO:0000256" key="4">
    <source>
        <dbReference type="ARBA" id="ARBA00022729"/>
    </source>
</evidence>
<keyword evidence="5" id="KW-0677">Repeat</keyword>
<evidence type="ECO:0000256" key="8">
    <source>
        <dbReference type="ARBA" id="ARBA00022989"/>
    </source>
</evidence>
<dbReference type="Gene3D" id="3.80.10.10">
    <property type="entry name" value="Ribonuclease Inhibitor"/>
    <property type="match status" value="3"/>
</dbReference>
<dbReference type="FunFam" id="3.30.200.20:FF:000450">
    <property type="entry name" value="Putative LRR receptor-like serine/threonine-protein kinase"/>
    <property type="match status" value="1"/>
</dbReference>
<dbReference type="CDD" id="cd14066">
    <property type="entry name" value="STKc_IRAK"/>
    <property type="match status" value="1"/>
</dbReference>
<dbReference type="InterPro" id="IPR011009">
    <property type="entry name" value="Kinase-like_dom_sf"/>
</dbReference>
<keyword evidence="6" id="KW-0547">Nucleotide-binding</keyword>
<evidence type="ECO:0000256" key="10">
    <source>
        <dbReference type="ARBA" id="ARBA00023170"/>
    </source>
</evidence>
<evidence type="ECO:0000256" key="5">
    <source>
        <dbReference type="ARBA" id="ARBA00022737"/>
    </source>
</evidence>
<keyword evidence="8" id="KW-1133">Transmembrane helix</keyword>
<dbReference type="AlphaFoldDB" id="A0A6A4PA39"/>
<keyword evidence="9" id="KW-0472">Membrane</keyword>
<evidence type="ECO:0000256" key="6">
    <source>
        <dbReference type="ARBA" id="ARBA00022741"/>
    </source>
</evidence>
<sequence length="889" mass="97100">MKKLNQVNLSHALLCAILCFFSSLTVSPEETEKEILLQFKGNITDDPFNSLSSWISTGNPCNYSGVSCNLEGFVERIVLWNTNLAGVLSPALSGLKRLRILTLFGNRFSGNFPAEYADLHTLWKINVSSNVLSGSIPEFLGDLTNIRFLDLSKNGFTGEIPSALFRYCYKIKFVSLSHNNLVGPIPQSLVNCSNLEGFDFSSNNLSGVVPSRICDIPRLSYLSLRSNALSGNVQEHISACQSLKLLDFGSNRFTGFAPFSILGMQNISYFNISCNWFTGQIPDITDCSESLEFFDASGNYLDGEIPSSITRCKSLKVLYLELNRLKGSIPVDIQNLQRLLVIKLGNNSISGMIPQGFGNIELLEVLDLHNLNLSGEIPVDIKNCRFLLALDVSGNSLEGEIPQTLYNLTNLKSLDLHQNQFNGSIPPSLGNLSRIQYLDLSHNSISGPIPPTLGNLSNLTHFNLSFNNLSGIIPQIATIQHFGPSAFSNNPLLCGAPLDNACSANGNGSPSAPRTGKTKVLGVSVLVAIVAAAVILTGVCLVTIMSIRARSPKNDDQIMIVESSTTVGSSESNVIIGKLVLFSKSLPSKYEDWEAGTKALLDKESIIGGGSIGTVYRTDFEGGISIAVKKLETLGRMRNQEEFEHEIGRLGNIQHPNLVGFQGYYWSSSMQLIISEFVPNGNLYDNLHGIGYPGTSTSSGNRELNWSRRFQVALGTARAIAYLHHDCRPPILHLNIKSSNILIDDKYEAKLSDYGLGKLLPILDNYGLTKSHNSVGYVAPELAQSLRQSEKCDVYSFGVILLELVTGRKPVESPSSSEVVVLCEYVRGLLETGSASNCFDRKLLGFSENELIQVMKLGLICTSEDPVRRPSMAEVVQVLESIRNGLESH</sequence>
<dbReference type="FunFam" id="3.80.10.10:FF:000711">
    <property type="entry name" value="Probable LRR receptor-like serine/threonine-protein kinase At1g12460"/>
    <property type="match status" value="1"/>
</dbReference>
<evidence type="ECO:0000256" key="7">
    <source>
        <dbReference type="ARBA" id="ARBA00022840"/>
    </source>
</evidence>
<dbReference type="InterPro" id="IPR013210">
    <property type="entry name" value="LRR_N_plant-typ"/>
</dbReference>
<evidence type="ECO:0000313" key="13">
    <source>
        <dbReference type="Proteomes" id="UP000447434"/>
    </source>
</evidence>
<dbReference type="Pfam" id="PF00560">
    <property type="entry name" value="LRR_1"/>
    <property type="match status" value="5"/>
</dbReference>
<dbReference type="GO" id="GO:0016020">
    <property type="term" value="C:membrane"/>
    <property type="evidence" value="ECO:0007669"/>
    <property type="project" value="UniProtKB-SubCell"/>
</dbReference>
<dbReference type="InterPro" id="IPR050994">
    <property type="entry name" value="At_inactive_RLKs"/>
</dbReference>
<protein>
    <submittedName>
        <fullName evidence="12">Uncharacterized protein</fullName>
    </submittedName>
</protein>
<keyword evidence="11" id="KW-0325">Glycoprotein</keyword>
<dbReference type="PROSITE" id="PS50011">
    <property type="entry name" value="PROTEIN_KINASE_DOM"/>
    <property type="match status" value="1"/>
</dbReference>
<dbReference type="FunFam" id="1.10.510.10:FF:000267">
    <property type="entry name" value="probable LRR receptor-like serine/threonine-protein kinase IRK"/>
    <property type="match status" value="1"/>
</dbReference>
<dbReference type="Pfam" id="PF07714">
    <property type="entry name" value="PK_Tyr_Ser-Thr"/>
    <property type="match status" value="1"/>
</dbReference>
<name>A0A6A4PA39_LUPAL</name>
<evidence type="ECO:0000256" key="3">
    <source>
        <dbReference type="ARBA" id="ARBA00022692"/>
    </source>
</evidence>
<dbReference type="PANTHER" id="PTHR48010:SF44">
    <property type="entry name" value="F16P17.10 PROTEIN"/>
    <property type="match status" value="1"/>
</dbReference>
<keyword evidence="4" id="KW-0732">Signal</keyword>
<dbReference type="InterPro" id="IPR001611">
    <property type="entry name" value="Leu-rich_rpt"/>
</dbReference>
<evidence type="ECO:0000256" key="2">
    <source>
        <dbReference type="ARBA" id="ARBA00022614"/>
    </source>
</evidence>
<dbReference type="SUPFAM" id="SSF52058">
    <property type="entry name" value="L domain-like"/>
    <property type="match status" value="2"/>
</dbReference>
<proteinExistence type="predicted"/>
<reference evidence="13" key="1">
    <citation type="journal article" date="2020" name="Nat. Commun.">
        <title>Genome sequence of the cluster root forming white lupin.</title>
        <authorList>
            <person name="Hufnagel B."/>
            <person name="Marques A."/>
            <person name="Soriano A."/>
            <person name="Marques L."/>
            <person name="Divol F."/>
            <person name="Doumas P."/>
            <person name="Sallet E."/>
            <person name="Mancinotti D."/>
            <person name="Carrere S."/>
            <person name="Marande W."/>
            <person name="Arribat S."/>
            <person name="Keller J."/>
            <person name="Huneau C."/>
            <person name="Blein T."/>
            <person name="Aime D."/>
            <person name="Laguerre M."/>
            <person name="Taylor J."/>
            <person name="Schubert V."/>
            <person name="Nelson M."/>
            <person name="Geu-Flores F."/>
            <person name="Crespi M."/>
            <person name="Gallardo-Guerrero K."/>
            <person name="Delaux P.-M."/>
            <person name="Salse J."/>
            <person name="Berges H."/>
            <person name="Guyot R."/>
            <person name="Gouzy J."/>
            <person name="Peret B."/>
        </authorList>
    </citation>
    <scope>NUCLEOTIDE SEQUENCE [LARGE SCALE GENOMIC DNA]</scope>
    <source>
        <strain evidence="13">cv. Amiga</strain>
    </source>
</reference>
<dbReference type="Pfam" id="PF13855">
    <property type="entry name" value="LRR_8"/>
    <property type="match status" value="2"/>
</dbReference>
<dbReference type="FunFam" id="3.80.10.10:FF:000486">
    <property type="entry name" value="probable LRR receptor-like serine/threonine-protein kinase At1g12460"/>
    <property type="match status" value="1"/>
</dbReference>
<dbReference type="GO" id="GO:0004672">
    <property type="term" value="F:protein kinase activity"/>
    <property type="evidence" value="ECO:0007669"/>
    <property type="project" value="InterPro"/>
</dbReference>
<keyword evidence="13" id="KW-1185">Reference proteome</keyword>
<evidence type="ECO:0000256" key="1">
    <source>
        <dbReference type="ARBA" id="ARBA00004479"/>
    </source>
</evidence>
<evidence type="ECO:0000256" key="9">
    <source>
        <dbReference type="ARBA" id="ARBA00023136"/>
    </source>
</evidence>
<keyword evidence="10" id="KW-0675">Receptor</keyword>
<dbReference type="Gene3D" id="3.30.200.20">
    <property type="entry name" value="Phosphorylase Kinase, domain 1"/>
    <property type="match status" value="1"/>
</dbReference>
<dbReference type="InterPro" id="IPR032675">
    <property type="entry name" value="LRR_dom_sf"/>
</dbReference>
<keyword evidence="3" id="KW-0812">Transmembrane</keyword>
<dbReference type="PANTHER" id="PTHR48010">
    <property type="entry name" value="OS05G0588300 PROTEIN"/>
    <property type="match status" value="1"/>
</dbReference>
<gene>
    <name evidence="12" type="ORF">Lalb_Chr16g0379891</name>
</gene>
<accession>A0A6A4PA39</accession>
<evidence type="ECO:0000256" key="11">
    <source>
        <dbReference type="ARBA" id="ARBA00023180"/>
    </source>
</evidence>
<dbReference type="SUPFAM" id="SSF56112">
    <property type="entry name" value="Protein kinase-like (PK-like)"/>
    <property type="match status" value="1"/>
</dbReference>
<dbReference type="Gene3D" id="1.10.510.10">
    <property type="entry name" value="Transferase(Phosphotransferase) domain 1"/>
    <property type="match status" value="1"/>
</dbReference>
<keyword evidence="7" id="KW-0067">ATP-binding</keyword>